<dbReference type="Pfam" id="PF00990">
    <property type="entry name" value="GGDEF"/>
    <property type="match status" value="1"/>
</dbReference>
<feature type="transmembrane region" description="Helical" evidence="1">
    <location>
        <begin position="261"/>
        <end position="283"/>
    </location>
</feature>
<feature type="transmembrane region" description="Helical" evidence="1">
    <location>
        <begin position="295"/>
        <end position="318"/>
    </location>
</feature>
<dbReference type="GO" id="GO:0052621">
    <property type="term" value="F:diguanylate cyclase activity"/>
    <property type="evidence" value="ECO:0007669"/>
    <property type="project" value="TreeGrafter"/>
</dbReference>
<dbReference type="InterPro" id="IPR013655">
    <property type="entry name" value="PAS_fold_3"/>
</dbReference>
<dbReference type="Pfam" id="PF08447">
    <property type="entry name" value="PAS_3"/>
    <property type="match status" value="1"/>
</dbReference>
<dbReference type="PROSITE" id="PS50113">
    <property type="entry name" value="PAC"/>
    <property type="match status" value="1"/>
</dbReference>
<dbReference type="PANTHER" id="PTHR45138:SF9">
    <property type="entry name" value="DIGUANYLATE CYCLASE DGCM-RELATED"/>
    <property type="match status" value="1"/>
</dbReference>
<evidence type="ECO:0000259" key="2">
    <source>
        <dbReference type="PROSITE" id="PS50113"/>
    </source>
</evidence>
<dbReference type="SUPFAM" id="SSF55073">
    <property type="entry name" value="Nucleotide cyclase"/>
    <property type="match status" value="1"/>
</dbReference>
<comment type="caution">
    <text evidence="4">The sequence shown here is derived from an EMBL/GenBank/DDBJ whole genome shotgun (WGS) entry which is preliminary data.</text>
</comment>
<feature type="domain" description="GGDEF" evidence="3">
    <location>
        <begin position="487"/>
        <end position="615"/>
    </location>
</feature>
<dbReference type="GeneID" id="83016557"/>
<dbReference type="InterPro" id="IPR043128">
    <property type="entry name" value="Rev_trsase/Diguanyl_cyclase"/>
</dbReference>
<gene>
    <name evidence="4" type="ORF">DWY25_14235</name>
</gene>
<dbReference type="SUPFAM" id="SSF55785">
    <property type="entry name" value="PYP-like sensor domain (PAS domain)"/>
    <property type="match status" value="1"/>
</dbReference>
<dbReference type="SMART" id="SM00086">
    <property type="entry name" value="PAC"/>
    <property type="match status" value="1"/>
</dbReference>
<dbReference type="PANTHER" id="PTHR45138">
    <property type="entry name" value="REGULATORY COMPONENTS OF SENSORY TRANSDUCTION SYSTEM"/>
    <property type="match status" value="1"/>
</dbReference>
<dbReference type="SMART" id="SM00267">
    <property type="entry name" value="GGDEF"/>
    <property type="match status" value="1"/>
</dbReference>
<dbReference type="NCBIfam" id="TIGR00254">
    <property type="entry name" value="GGDEF"/>
    <property type="match status" value="1"/>
</dbReference>
<dbReference type="GO" id="GO:0005886">
    <property type="term" value="C:plasma membrane"/>
    <property type="evidence" value="ECO:0007669"/>
    <property type="project" value="TreeGrafter"/>
</dbReference>
<dbReference type="InterPro" id="IPR000014">
    <property type="entry name" value="PAS"/>
</dbReference>
<dbReference type="InterPro" id="IPR029787">
    <property type="entry name" value="Nucleotide_cyclase"/>
</dbReference>
<dbReference type="RefSeq" id="WP_117895800.1">
    <property type="nucleotide sequence ID" value="NZ_CABJCV010000021.1"/>
</dbReference>
<dbReference type="CDD" id="cd00130">
    <property type="entry name" value="PAS"/>
    <property type="match status" value="1"/>
</dbReference>
<feature type="domain" description="PAC" evidence="2">
    <location>
        <begin position="407"/>
        <end position="459"/>
    </location>
</feature>
<evidence type="ECO:0000259" key="3">
    <source>
        <dbReference type="PROSITE" id="PS50887"/>
    </source>
</evidence>
<proteinExistence type="predicted"/>
<accession>A0A412FQ90</accession>
<dbReference type="GO" id="GO:1902201">
    <property type="term" value="P:negative regulation of bacterial-type flagellum-dependent cell motility"/>
    <property type="evidence" value="ECO:0007669"/>
    <property type="project" value="TreeGrafter"/>
</dbReference>
<dbReference type="Proteomes" id="UP000284178">
    <property type="component" value="Unassembled WGS sequence"/>
</dbReference>
<dbReference type="Gene3D" id="3.30.70.270">
    <property type="match status" value="1"/>
</dbReference>
<evidence type="ECO:0000313" key="5">
    <source>
        <dbReference type="Proteomes" id="UP000284178"/>
    </source>
</evidence>
<dbReference type="PROSITE" id="PS50887">
    <property type="entry name" value="GGDEF"/>
    <property type="match status" value="1"/>
</dbReference>
<keyword evidence="1" id="KW-0812">Transmembrane</keyword>
<sequence>MKHKTILSTKKRVSRKGWVLAAGSLILSILVIAGLLQVNQKRNEEVFQKLISEILSVSHQQQEFEARNIIETTQRSLEAIAAIYQTSDADPESAWTQSYLKAVQNFNSVRDIRYFSAATLRSMLETPIPGTDPQGIENLLNGQPYISDLFQQKQYGTDALISISVPVIQNDQVIGAFHSILNADLLVNVPNSDDEEYAQNFLVRRDGEIILEPYGWPEIPYRLQTELEGIGASDIAMENVETALKQGESEMMLIKGADNRALYITISSLGYNDWLLLSIAYPYEFKGYSKLISQNAAVLTASLIVFLVLLAIVVSAIFTRQRRKILHNQARYDLLAQFSDTILFEYACETQRLTFTPNIAERFNVPADLILYPMNPQVEMPLIHPEDQPAMISMLNSAALSTGNSLYRLDVRFQTREGGYRWVSCQGQAIRERSGYPLSIIGKIVDIQDQKSKEERLIEKSSTDAMTGALNREATEARIEKRLSDDQKGFLFLLDIDNFKEINDTRGHMIGDQILIDLVQLLKSEFRQNDVIGRLGGDEFMVFMDQTQDPQAAIQKASHILNRLAVEKAGAFSVSIGIASAPLDGTTYDQLYDAADKAMYQAKRQGKNSYFLRKPRPEDSFETSA</sequence>
<dbReference type="InterPro" id="IPR000700">
    <property type="entry name" value="PAS-assoc_C"/>
</dbReference>
<organism evidence="4 5">
    <name type="scientific">Holdemania filiformis</name>
    <dbReference type="NCBI Taxonomy" id="61171"/>
    <lineage>
        <taxon>Bacteria</taxon>
        <taxon>Bacillati</taxon>
        <taxon>Bacillota</taxon>
        <taxon>Erysipelotrichia</taxon>
        <taxon>Erysipelotrichales</taxon>
        <taxon>Erysipelotrichaceae</taxon>
        <taxon>Holdemania</taxon>
    </lineage>
</organism>
<dbReference type="CDD" id="cd01949">
    <property type="entry name" value="GGDEF"/>
    <property type="match status" value="1"/>
</dbReference>
<keyword evidence="5" id="KW-1185">Reference proteome</keyword>
<dbReference type="AlphaFoldDB" id="A0A412FQ90"/>
<dbReference type="InterPro" id="IPR035965">
    <property type="entry name" value="PAS-like_dom_sf"/>
</dbReference>
<protein>
    <submittedName>
        <fullName evidence="4">Diguanylate cyclase</fullName>
    </submittedName>
</protein>
<keyword evidence="1" id="KW-1133">Transmembrane helix</keyword>
<name>A0A412FQ90_9FIRM</name>
<dbReference type="InterPro" id="IPR000160">
    <property type="entry name" value="GGDEF_dom"/>
</dbReference>
<keyword evidence="1" id="KW-0472">Membrane</keyword>
<dbReference type="GO" id="GO:0043709">
    <property type="term" value="P:cell adhesion involved in single-species biofilm formation"/>
    <property type="evidence" value="ECO:0007669"/>
    <property type="project" value="TreeGrafter"/>
</dbReference>
<feature type="transmembrane region" description="Helical" evidence="1">
    <location>
        <begin position="17"/>
        <end position="36"/>
    </location>
</feature>
<evidence type="ECO:0000256" key="1">
    <source>
        <dbReference type="SAM" id="Phobius"/>
    </source>
</evidence>
<reference evidence="4 5" key="1">
    <citation type="submission" date="2018-08" db="EMBL/GenBank/DDBJ databases">
        <title>A genome reference for cultivated species of the human gut microbiota.</title>
        <authorList>
            <person name="Zou Y."/>
            <person name="Xue W."/>
            <person name="Luo G."/>
        </authorList>
    </citation>
    <scope>NUCLEOTIDE SEQUENCE [LARGE SCALE GENOMIC DNA]</scope>
    <source>
        <strain evidence="4 5">AF24-29</strain>
    </source>
</reference>
<dbReference type="NCBIfam" id="TIGR00229">
    <property type="entry name" value="sensory_box"/>
    <property type="match status" value="1"/>
</dbReference>
<evidence type="ECO:0000313" key="4">
    <source>
        <dbReference type="EMBL" id="RGR70296.1"/>
    </source>
</evidence>
<dbReference type="InterPro" id="IPR001610">
    <property type="entry name" value="PAC"/>
</dbReference>
<dbReference type="InterPro" id="IPR050469">
    <property type="entry name" value="Diguanylate_Cyclase"/>
</dbReference>
<dbReference type="Gene3D" id="3.30.450.20">
    <property type="entry name" value="PAS domain"/>
    <property type="match status" value="1"/>
</dbReference>
<dbReference type="EMBL" id="QRUP01000021">
    <property type="protein sequence ID" value="RGR70296.1"/>
    <property type="molecule type" value="Genomic_DNA"/>
</dbReference>